<comment type="caution">
    <text evidence="1">The sequence shown here is derived from an EMBL/GenBank/DDBJ whole genome shotgun (WGS) entry which is preliminary data.</text>
</comment>
<gene>
    <name evidence="1" type="ORF">MORY_17960</name>
</gene>
<protein>
    <submittedName>
        <fullName evidence="1">Enoyl-CoA hydratase</fullName>
    </submittedName>
</protein>
<dbReference type="EMBL" id="APKD01000075">
    <property type="protein sequence ID" value="EMT34315.1"/>
    <property type="molecule type" value="Genomic_DNA"/>
</dbReference>
<evidence type="ECO:0000313" key="2">
    <source>
        <dbReference type="Proteomes" id="UP000012070"/>
    </source>
</evidence>
<dbReference type="InterPro" id="IPR029045">
    <property type="entry name" value="ClpP/crotonase-like_dom_sf"/>
</dbReference>
<dbReference type="SMR" id="A0A829CAK2"/>
<evidence type="ECO:0000313" key="1">
    <source>
        <dbReference type="EMBL" id="EMT34315.1"/>
    </source>
</evidence>
<organism evidence="1 2">
    <name type="scientific">Mycobacterium orygis 112400015</name>
    <dbReference type="NCBI Taxonomy" id="1305739"/>
    <lineage>
        <taxon>Bacteria</taxon>
        <taxon>Bacillati</taxon>
        <taxon>Actinomycetota</taxon>
        <taxon>Actinomycetes</taxon>
        <taxon>Mycobacteriales</taxon>
        <taxon>Mycobacteriaceae</taxon>
        <taxon>Mycobacterium</taxon>
        <taxon>Mycobacterium tuberculosis complex</taxon>
    </lineage>
</organism>
<dbReference type="Gene3D" id="3.90.226.10">
    <property type="entry name" value="2-enoyl-CoA Hydratase, Chain A, domain 1"/>
    <property type="match status" value="1"/>
</dbReference>
<reference evidence="2" key="2">
    <citation type="submission" date="2013-04" db="EMBL/GenBank/DDBJ databases">
        <title>Non-Mycobacterium tuberculosis sensu stricto in a globally representative population.</title>
        <authorList>
            <person name="Stone M.J."/>
            <person name="Brown T.J."/>
            <person name="Drobniewski F.A."/>
        </authorList>
    </citation>
    <scope>NUCLEOTIDE SEQUENCE [LARGE SCALE GENOMIC DNA]</scope>
    <source>
        <strain evidence="2">112400015</strain>
    </source>
</reference>
<name>A0A829CAK2_9MYCO</name>
<dbReference type="SUPFAM" id="SSF52096">
    <property type="entry name" value="ClpP/crotonase"/>
    <property type="match status" value="1"/>
</dbReference>
<proteinExistence type="predicted"/>
<dbReference type="Proteomes" id="UP000012070">
    <property type="component" value="Unassembled WGS sequence"/>
</dbReference>
<reference evidence="1 2" key="1">
    <citation type="submission" date="2013-03" db="EMBL/GenBank/DDBJ databases">
        <authorList>
            <person name="Casali N."/>
            <person name="Drobniewski F.A."/>
        </authorList>
    </citation>
    <scope>NUCLEOTIDE SEQUENCE [LARGE SCALE GENOMIC DNA]</scope>
    <source>
        <strain evidence="1 2">112400015</strain>
    </source>
</reference>
<dbReference type="AlphaFoldDB" id="A0A829CAK2"/>
<accession>A0A829CAK2</accession>
<sequence length="82" mass="8616">MVQKVVAPQDLAAATAKLVGQVCRQSAVTMRAAKVVANMHGRALTGADTDALIRFGVEAYEGADLREGVAAFSQGRPPKFDD</sequence>